<dbReference type="AlphaFoldDB" id="A0A840SH61"/>
<reference evidence="8 9" key="1">
    <citation type="submission" date="2020-08" db="EMBL/GenBank/DDBJ databases">
        <title>Genomic Encyclopedia of Type Strains, Phase IV (KMG-IV): sequencing the most valuable type-strain genomes for metagenomic binning, comparative biology and taxonomic classification.</title>
        <authorList>
            <person name="Goeker M."/>
        </authorList>
    </citation>
    <scope>NUCLEOTIDE SEQUENCE [LARGE SCALE GENOMIC DNA]</scope>
    <source>
        <strain evidence="8 9">DSM 103679</strain>
    </source>
</reference>
<evidence type="ECO:0000256" key="4">
    <source>
        <dbReference type="ARBA" id="ARBA00022801"/>
    </source>
</evidence>
<keyword evidence="4 6" id="KW-0378">Hydrolase</keyword>
<comment type="subunit">
    <text evidence="6">Consists of a catalytic RNA component (M1 or rnpB) and a protein subunit.</text>
</comment>
<dbReference type="Pfam" id="PF00825">
    <property type="entry name" value="Ribonuclease_P"/>
    <property type="match status" value="1"/>
</dbReference>
<dbReference type="Proteomes" id="UP000578697">
    <property type="component" value="Unassembled WGS sequence"/>
</dbReference>
<dbReference type="InterPro" id="IPR014721">
    <property type="entry name" value="Ribsml_uS5_D2-typ_fold_subgr"/>
</dbReference>
<dbReference type="EMBL" id="JACHFR010000002">
    <property type="protein sequence ID" value="MBB5218863.1"/>
    <property type="molecule type" value="Genomic_DNA"/>
</dbReference>
<evidence type="ECO:0000256" key="7">
    <source>
        <dbReference type="NCBIfam" id="TIGR00188"/>
    </source>
</evidence>
<evidence type="ECO:0000313" key="9">
    <source>
        <dbReference type="Proteomes" id="UP000578697"/>
    </source>
</evidence>
<comment type="function">
    <text evidence="6">RNaseP catalyzes the removal of the 5'-leader sequence from pre-tRNA to produce the mature 5'-terminus. It can also cleave other RNA substrates such as 4.5S RNA. The protein component plays an auxiliary but essential role in vivo by binding to the 5'-leader sequence and broadening the substrate specificity of the ribozyme.</text>
</comment>
<evidence type="ECO:0000256" key="6">
    <source>
        <dbReference type="HAMAP-Rule" id="MF_00227"/>
    </source>
</evidence>
<evidence type="ECO:0000256" key="3">
    <source>
        <dbReference type="ARBA" id="ARBA00022759"/>
    </source>
</evidence>
<gene>
    <name evidence="6" type="primary">rnpA</name>
    <name evidence="8" type="ORF">HNP77_001232</name>
</gene>
<dbReference type="NCBIfam" id="TIGR00188">
    <property type="entry name" value="rnpA"/>
    <property type="match status" value="1"/>
</dbReference>
<dbReference type="SUPFAM" id="SSF54211">
    <property type="entry name" value="Ribosomal protein S5 domain 2-like"/>
    <property type="match status" value="1"/>
</dbReference>
<dbReference type="HAMAP" id="MF_00227">
    <property type="entry name" value="RNase_P"/>
    <property type="match status" value="1"/>
</dbReference>
<dbReference type="Gene3D" id="3.30.230.10">
    <property type="match status" value="1"/>
</dbReference>
<dbReference type="PANTHER" id="PTHR33992:SF1">
    <property type="entry name" value="RIBONUCLEASE P PROTEIN COMPONENT"/>
    <property type="match status" value="1"/>
</dbReference>
<evidence type="ECO:0000256" key="1">
    <source>
        <dbReference type="ARBA" id="ARBA00022694"/>
    </source>
</evidence>
<dbReference type="EC" id="3.1.26.5" evidence="6 7"/>
<name>A0A840SH61_9SPIR</name>
<evidence type="ECO:0000313" key="8">
    <source>
        <dbReference type="EMBL" id="MBB5218863.1"/>
    </source>
</evidence>
<dbReference type="GO" id="GO:0042781">
    <property type="term" value="F:3'-tRNA processing endoribonuclease activity"/>
    <property type="evidence" value="ECO:0007669"/>
    <property type="project" value="TreeGrafter"/>
</dbReference>
<keyword evidence="5 6" id="KW-0694">RNA-binding</keyword>
<dbReference type="RefSeq" id="WP_184652303.1">
    <property type="nucleotide sequence ID" value="NZ_JACHFR010000002.1"/>
</dbReference>
<organism evidence="8 9">
    <name type="scientific">Treponema rectale</name>
    <dbReference type="NCBI Taxonomy" id="744512"/>
    <lineage>
        <taxon>Bacteria</taxon>
        <taxon>Pseudomonadati</taxon>
        <taxon>Spirochaetota</taxon>
        <taxon>Spirochaetia</taxon>
        <taxon>Spirochaetales</taxon>
        <taxon>Treponemataceae</taxon>
        <taxon>Treponema</taxon>
    </lineage>
</organism>
<dbReference type="PANTHER" id="PTHR33992">
    <property type="entry name" value="RIBONUCLEASE P PROTEIN COMPONENT"/>
    <property type="match status" value="1"/>
</dbReference>
<accession>A0A840SH61</accession>
<keyword evidence="9" id="KW-1185">Reference proteome</keyword>
<dbReference type="GO" id="GO:0030677">
    <property type="term" value="C:ribonuclease P complex"/>
    <property type="evidence" value="ECO:0007669"/>
    <property type="project" value="TreeGrafter"/>
</dbReference>
<dbReference type="GO" id="GO:0000049">
    <property type="term" value="F:tRNA binding"/>
    <property type="evidence" value="ECO:0007669"/>
    <property type="project" value="UniProtKB-UniRule"/>
</dbReference>
<sequence length="125" mass="14785">MEAYLLKTGRFKREEHIKRPADIQRLFKTGKRVSVYGAKLFYMRNELDFNRIGFPIPRGYGNAVQRNASKRYSRETYRLFKTHLNTGYDILFFVYPGNDTFHSRCEIFKTLCQKAGLLKDCEISL</sequence>
<evidence type="ECO:0000256" key="5">
    <source>
        <dbReference type="ARBA" id="ARBA00022884"/>
    </source>
</evidence>
<comment type="catalytic activity">
    <reaction evidence="6">
        <text>Endonucleolytic cleavage of RNA, removing 5'-extranucleotides from tRNA precursor.</text>
        <dbReference type="EC" id="3.1.26.5"/>
    </reaction>
</comment>
<evidence type="ECO:0000256" key="2">
    <source>
        <dbReference type="ARBA" id="ARBA00022722"/>
    </source>
</evidence>
<proteinExistence type="inferred from homology"/>
<dbReference type="GO" id="GO:0004526">
    <property type="term" value="F:ribonuclease P activity"/>
    <property type="evidence" value="ECO:0007669"/>
    <property type="project" value="UniProtKB-UniRule"/>
</dbReference>
<dbReference type="GO" id="GO:0001682">
    <property type="term" value="P:tRNA 5'-leader removal"/>
    <property type="evidence" value="ECO:0007669"/>
    <property type="project" value="UniProtKB-UniRule"/>
</dbReference>
<protein>
    <recommendedName>
        <fullName evidence="6 7">Ribonuclease P protein component</fullName>
        <shortName evidence="6">RNase P protein</shortName>
        <shortName evidence="6">RNaseP protein</shortName>
        <ecNumber evidence="6 7">3.1.26.5</ecNumber>
    </recommendedName>
    <alternativeName>
        <fullName evidence="6">Protein C5</fullName>
    </alternativeName>
</protein>
<keyword evidence="3 6" id="KW-0255">Endonuclease</keyword>
<comment type="caution">
    <text evidence="8">The sequence shown here is derived from an EMBL/GenBank/DDBJ whole genome shotgun (WGS) entry which is preliminary data.</text>
</comment>
<dbReference type="InterPro" id="IPR020568">
    <property type="entry name" value="Ribosomal_Su5_D2-typ_SF"/>
</dbReference>
<keyword evidence="1 6" id="KW-0819">tRNA processing</keyword>
<keyword evidence="2 6" id="KW-0540">Nuclease</keyword>
<comment type="similarity">
    <text evidence="6">Belongs to the RnpA family.</text>
</comment>
<dbReference type="InterPro" id="IPR000100">
    <property type="entry name" value="RNase_P"/>
</dbReference>